<keyword evidence="2" id="KW-1185">Reference proteome</keyword>
<gene>
    <name evidence="1" type="ORF">ACFQ16_04060</name>
</gene>
<reference evidence="2" key="1">
    <citation type="journal article" date="2019" name="Int. J. Syst. Evol. Microbiol.">
        <title>The Global Catalogue of Microorganisms (GCM) 10K type strain sequencing project: providing services to taxonomists for standard genome sequencing and annotation.</title>
        <authorList>
            <consortium name="The Broad Institute Genomics Platform"/>
            <consortium name="The Broad Institute Genome Sequencing Center for Infectious Disease"/>
            <person name="Wu L."/>
            <person name="Ma J."/>
        </authorList>
    </citation>
    <scope>NUCLEOTIDE SEQUENCE [LARGE SCALE GENOMIC DNA]</scope>
    <source>
        <strain evidence="2">CCUG 56401</strain>
    </source>
</reference>
<dbReference type="RefSeq" id="WP_263250721.1">
    <property type="nucleotide sequence ID" value="NZ_BAABLT010000033.1"/>
</dbReference>
<evidence type="ECO:0000313" key="2">
    <source>
        <dbReference type="Proteomes" id="UP001597018"/>
    </source>
</evidence>
<protein>
    <submittedName>
        <fullName evidence="1">Uncharacterized protein</fullName>
    </submittedName>
</protein>
<accession>A0ABW3FL84</accession>
<organism evidence="1 2">
    <name type="scientific">Saccharopolyspora rosea</name>
    <dbReference type="NCBI Taxonomy" id="524884"/>
    <lineage>
        <taxon>Bacteria</taxon>
        <taxon>Bacillati</taxon>
        <taxon>Actinomycetota</taxon>
        <taxon>Actinomycetes</taxon>
        <taxon>Pseudonocardiales</taxon>
        <taxon>Pseudonocardiaceae</taxon>
        <taxon>Saccharopolyspora</taxon>
    </lineage>
</organism>
<name>A0ABW3FL84_9PSEU</name>
<dbReference type="EMBL" id="JBHTIW010000002">
    <property type="protein sequence ID" value="MFD0918910.1"/>
    <property type="molecule type" value="Genomic_DNA"/>
</dbReference>
<dbReference type="Proteomes" id="UP001597018">
    <property type="component" value="Unassembled WGS sequence"/>
</dbReference>
<sequence>MNTPSADEGISDEFRSRITTAARHLRNIHEAPHEEQKKLAVDKLAEDILWFRKNCRRLDGNMDLRGKTPQYKSIIRHIREEAGTSDSPLKVPDSVKYKVGELLFQDPEISDETRRTYGFGDAPAHIAARQKYDRRRSRERAFRRSRVADNVNQLIRDVEQLKLSQLDDADSSERETVVELLSRLETLVRERRDEIGEIF</sequence>
<evidence type="ECO:0000313" key="1">
    <source>
        <dbReference type="EMBL" id="MFD0918910.1"/>
    </source>
</evidence>
<comment type="caution">
    <text evidence="1">The sequence shown here is derived from an EMBL/GenBank/DDBJ whole genome shotgun (WGS) entry which is preliminary data.</text>
</comment>
<proteinExistence type="predicted"/>